<dbReference type="GO" id="GO:0046872">
    <property type="term" value="F:metal ion binding"/>
    <property type="evidence" value="ECO:0007669"/>
    <property type="project" value="UniProtKB-UniRule"/>
</dbReference>
<evidence type="ECO:0000256" key="8">
    <source>
        <dbReference type="RuleBase" id="RU366073"/>
    </source>
</evidence>
<dbReference type="Pfam" id="PF02868">
    <property type="entry name" value="Peptidase_M4_C"/>
    <property type="match status" value="1"/>
</dbReference>
<evidence type="ECO:0000256" key="7">
    <source>
        <dbReference type="PIRSR" id="PIRSR623612-1"/>
    </source>
</evidence>
<evidence type="ECO:0000256" key="6">
    <source>
        <dbReference type="ARBA" id="ARBA00023049"/>
    </source>
</evidence>
<comment type="function">
    <text evidence="8">Extracellular zinc metalloprotease.</text>
</comment>
<evidence type="ECO:0000256" key="5">
    <source>
        <dbReference type="ARBA" id="ARBA00022833"/>
    </source>
</evidence>
<feature type="active site" evidence="7">
    <location>
        <position position="162"/>
    </location>
</feature>
<dbReference type="PRINTS" id="PR00730">
    <property type="entry name" value="THERMOLYSIN"/>
</dbReference>
<feature type="active site" description="Proton donor" evidence="7">
    <location>
        <position position="268"/>
    </location>
</feature>
<evidence type="ECO:0000256" key="2">
    <source>
        <dbReference type="ARBA" id="ARBA00022670"/>
    </source>
</evidence>
<dbReference type="GO" id="GO:0006508">
    <property type="term" value="P:proteolysis"/>
    <property type="evidence" value="ECO:0007669"/>
    <property type="project" value="UniProtKB-KW"/>
</dbReference>
<dbReference type="Gene3D" id="3.10.170.10">
    <property type="match status" value="1"/>
</dbReference>
<keyword evidence="8" id="KW-0964">Secreted</keyword>
<dbReference type="InterPro" id="IPR027268">
    <property type="entry name" value="Peptidase_M4/M1_CTD_sf"/>
</dbReference>
<evidence type="ECO:0000313" key="12">
    <source>
        <dbReference type="Proteomes" id="UP000321532"/>
    </source>
</evidence>
<dbReference type="CDD" id="cd09597">
    <property type="entry name" value="M4_TLP"/>
    <property type="match status" value="1"/>
</dbReference>
<dbReference type="EC" id="3.4.24.-" evidence="8"/>
<dbReference type="InterPro" id="IPR001570">
    <property type="entry name" value="Peptidase_M4_C_domain"/>
</dbReference>
<keyword evidence="6 8" id="KW-0482">Metalloprotease</keyword>
<keyword evidence="5 8" id="KW-0862">Zinc</keyword>
<dbReference type="SUPFAM" id="SSF55486">
    <property type="entry name" value="Metalloproteases ('zincins'), catalytic domain"/>
    <property type="match status" value="1"/>
</dbReference>
<comment type="subcellular location">
    <subcellularLocation>
        <location evidence="8">Secreted</location>
    </subcellularLocation>
</comment>
<dbReference type="PANTHER" id="PTHR43579:SF1">
    <property type="entry name" value="NEUTRAL METALLOPROTEINASE"/>
    <property type="match status" value="1"/>
</dbReference>
<comment type="caution">
    <text evidence="11">The sequence shown here is derived from an EMBL/GenBank/DDBJ whole genome shotgun (WGS) entry which is preliminary data.</text>
</comment>
<keyword evidence="2 8" id="KW-0645">Protease</keyword>
<evidence type="ECO:0000256" key="1">
    <source>
        <dbReference type="ARBA" id="ARBA00009388"/>
    </source>
</evidence>
<evidence type="ECO:0000256" key="3">
    <source>
        <dbReference type="ARBA" id="ARBA00022723"/>
    </source>
</evidence>
<evidence type="ECO:0000259" key="10">
    <source>
        <dbReference type="Pfam" id="PF02868"/>
    </source>
</evidence>
<dbReference type="GO" id="GO:0005576">
    <property type="term" value="C:extracellular region"/>
    <property type="evidence" value="ECO:0007669"/>
    <property type="project" value="UniProtKB-SubCell"/>
</dbReference>
<dbReference type="Gene3D" id="1.10.390.10">
    <property type="entry name" value="Neutral Protease Domain 2"/>
    <property type="match status" value="1"/>
</dbReference>
<dbReference type="PANTHER" id="PTHR43579">
    <property type="match status" value="1"/>
</dbReference>
<feature type="domain" description="Peptidase M4" evidence="9">
    <location>
        <begin position="58"/>
        <end position="169"/>
    </location>
</feature>
<accession>A0A512B6J3</accession>
<dbReference type="AlphaFoldDB" id="A0A512B6J3"/>
<dbReference type="InterPro" id="IPR052759">
    <property type="entry name" value="Metalloprotease_M4"/>
</dbReference>
<gene>
    <name evidence="11" type="ORF">AAE02nite_50610</name>
</gene>
<dbReference type="Proteomes" id="UP000321532">
    <property type="component" value="Unassembled WGS sequence"/>
</dbReference>
<comment type="similarity">
    <text evidence="1 8">Belongs to the peptidase M4 family.</text>
</comment>
<name>A0A512B6J3_9BACT</name>
<keyword evidence="4 8" id="KW-0378">Hydrolase</keyword>
<comment type="cofactor">
    <cofactor evidence="8">
        <name>Zn(2+)</name>
        <dbReference type="ChEBI" id="CHEBI:29105"/>
    </cofactor>
</comment>
<dbReference type="Pfam" id="PF01447">
    <property type="entry name" value="Peptidase_M4"/>
    <property type="match status" value="1"/>
</dbReference>
<evidence type="ECO:0000313" key="11">
    <source>
        <dbReference type="EMBL" id="GEO07397.1"/>
    </source>
</evidence>
<protein>
    <recommendedName>
        <fullName evidence="8">Neutral metalloproteinase</fullName>
        <ecNumber evidence="8">3.4.24.-</ecNumber>
    </recommendedName>
</protein>
<evidence type="ECO:0000256" key="4">
    <source>
        <dbReference type="ARBA" id="ARBA00022801"/>
    </source>
</evidence>
<sequence>MPPYILKAIAENGNQAQRSKALQILSCDFTFRSLRLGPRLSSDISKKRPTAFLVAGAKQRTINTANNTQTLPGTVVRAEGSPASGDPAVDEAYDGLGATYDFFWQVFNRNSIDDEGMPLNGTVHFGQDYANAFWDGQYMVFGDGDGELFNRFTLSLDVIAHELTHGVTEDETQLLYSNQSGALNESLSDVFGSLVKQYTLKQTAAEADWLIGAALFTGKVQGGNGNPAAIRSMKEPGTAYNDPILGKDPQPNHMRDFVNTFEDNGGVHINSGIPNRAFYLAAMHLGGYAWEKAGRIWYETLLDSRLKPNAKFLRFAELTIDNAKRFNAEAEVTDAWAQVGLVPLAVSI</sequence>
<dbReference type="GO" id="GO:0004222">
    <property type="term" value="F:metalloendopeptidase activity"/>
    <property type="evidence" value="ECO:0007669"/>
    <property type="project" value="UniProtKB-UniRule"/>
</dbReference>
<reference evidence="11 12" key="1">
    <citation type="submission" date="2019-07" db="EMBL/GenBank/DDBJ databases">
        <title>Whole genome shotgun sequence of Adhaeribacter aerolatus NBRC 106133.</title>
        <authorList>
            <person name="Hosoyama A."/>
            <person name="Uohara A."/>
            <person name="Ohji S."/>
            <person name="Ichikawa N."/>
        </authorList>
    </citation>
    <scope>NUCLEOTIDE SEQUENCE [LARGE SCALE GENOMIC DNA]</scope>
    <source>
        <strain evidence="11 12">NBRC 106133</strain>
    </source>
</reference>
<dbReference type="EMBL" id="BJYS01000061">
    <property type="protein sequence ID" value="GEO07397.1"/>
    <property type="molecule type" value="Genomic_DNA"/>
</dbReference>
<keyword evidence="12" id="KW-1185">Reference proteome</keyword>
<feature type="domain" description="Peptidase M4 C-terminal" evidence="10">
    <location>
        <begin position="173"/>
        <end position="340"/>
    </location>
</feature>
<evidence type="ECO:0000259" key="9">
    <source>
        <dbReference type="Pfam" id="PF01447"/>
    </source>
</evidence>
<dbReference type="InterPro" id="IPR013856">
    <property type="entry name" value="Peptidase_M4_domain"/>
</dbReference>
<dbReference type="InterPro" id="IPR023612">
    <property type="entry name" value="Peptidase_M4"/>
</dbReference>
<proteinExistence type="inferred from homology"/>
<keyword evidence="3" id="KW-0479">Metal-binding</keyword>
<organism evidence="11 12">
    <name type="scientific">Adhaeribacter aerolatus</name>
    <dbReference type="NCBI Taxonomy" id="670289"/>
    <lineage>
        <taxon>Bacteria</taxon>
        <taxon>Pseudomonadati</taxon>
        <taxon>Bacteroidota</taxon>
        <taxon>Cytophagia</taxon>
        <taxon>Cytophagales</taxon>
        <taxon>Hymenobacteraceae</taxon>
        <taxon>Adhaeribacter</taxon>
    </lineage>
</organism>